<proteinExistence type="inferred from homology"/>
<gene>
    <name evidence="9" type="primary">radC</name>
    <name evidence="9" type="ORF">IAC85_01435</name>
</gene>
<keyword evidence="6" id="KW-0482">Metalloprotease</keyword>
<evidence type="ECO:0000259" key="8">
    <source>
        <dbReference type="PROSITE" id="PS50249"/>
    </source>
</evidence>
<dbReference type="EMBL" id="DVFU01000029">
    <property type="protein sequence ID" value="HIQ64380.1"/>
    <property type="molecule type" value="Genomic_DNA"/>
</dbReference>
<dbReference type="NCBIfam" id="NF000642">
    <property type="entry name" value="PRK00024.1"/>
    <property type="match status" value="1"/>
</dbReference>
<name>A0A9D0Z0U1_9FIRM</name>
<dbReference type="Gene3D" id="3.40.140.10">
    <property type="entry name" value="Cytidine Deaminase, domain 2"/>
    <property type="match status" value="1"/>
</dbReference>
<reference evidence="9" key="1">
    <citation type="submission" date="2020-10" db="EMBL/GenBank/DDBJ databases">
        <authorList>
            <person name="Gilroy R."/>
        </authorList>
    </citation>
    <scope>NUCLEOTIDE SEQUENCE</scope>
    <source>
        <strain evidence="9">CHK165-10780</strain>
    </source>
</reference>
<dbReference type="AlphaFoldDB" id="A0A9D0Z0U1"/>
<keyword evidence="2" id="KW-0645">Protease</keyword>
<dbReference type="NCBIfam" id="TIGR00608">
    <property type="entry name" value="radc"/>
    <property type="match status" value="1"/>
</dbReference>
<dbReference type="Pfam" id="PF20582">
    <property type="entry name" value="UPF0758_N"/>
    <property type="match status" value="1"/>
</dbReference>
<dbReference type="InterPro" id="IPR001405">
    <property type="entry name" value="UPF0758"/>
</dbReference>
<keyword evidence="3" id="KW-0479">Metal-binding</keyword>
<reference evidence="9" key="2">
    <citation type="journal article" date="2021" name="PeerJ">
        <title>Extensive microbial diversity within the chicken gut microbiome revealed by metagenomics and culture.</title>
        <authorList>
            <person name="Gilroy R."/>
            <person name="Ravi A."/>
            <person name="Getino M."/>
            <person name="Pursley I."/>
            <person name="Horton D.L."/>
            <person name="Alikhan N.F."/>
            <person name="Baker D."/>
            <person name="Gharbi K."/>
            <person name="Hall N."/>
            <person name="Watson M."/>
            <person name="Adriaenssens E.M."/>
            <person name="Foster-Nyarko E."/>
            <person name="Jarju S."/>
            <person name="Secka A."/>
            <person name="Antonio M."/>
            <person name="Oren A."/>
            <person name="Chaudhuri R.R."/>
            <person name="La Ragione R."/>
            <person name="Hildebrand F."/>
            <person name="Pallen M.J."/>
        </authorList>
    </citation>
    <scope>NUCLEOTIDE SEQUENCE</scope>
    <source>
        <strain evidence="9">CHK165-10780</strain>
    </source>
</reference>
<comment type="similarity">
    <text evidence="1 7">Belongs to the UPF0758 family.</text>
</comment>
<organism evidence="9 10">
    <name type="scientific">Candidatus Faecenecus gallistercoris</name>
    <dbReference type="NCBI Taxonomy" id="2840793"/>
    <lineage>
        <taxon>Bacteria</taxon>
        <taxon>Bacillati</taxon>
        <taxon>Bacillota</taxon>
        <taxon>Bacillota incertae sedis</taxon>
        <taxon>Candidatus Faecenecus</taxon>
    </lineage>
</organism>
<evidence type="ECO:0000256" key="3">
    <source>
        <dbReference type="ARBA" id="ARBA00022723"/>
    </source>
</evidence>
<evidence type="ECO:0000313" key="9">
    <source>
        <dbReference type="EMBL" id="HIQ64380.1"/>
    </source>
</evidence>
<dbReference type="InterPro" id="IPR025657">
    <property type="entry name" value="RadC_JAB"/>
</dbReference>
<dbReference type="InterPro" id="IPR037518">
    <property type="entry name" value="MPN"/>
</dbReference>
<dbReference type="Pfam" id="PF04002">
    <property type="entry name" value="RadC"/>
    <property type="match status" value="1"/>
</dbReference>
<dbReference type="GO" id="GO:0006508">
    <property type="term" value="P:proteolysis"/>
    <property type="evidence" value="ECO:0007669"/>
    <property type="project" value="UniProtKB-KW"/>
</dbReference>
<dbReference type="PROSITE" id="PS50249">
    <property type="entry name" value="MPN"/>
    <property type="match status" value="1"/>
</dbReference>
<dbReference type="GO" id="GO:0008237">
    <property type="term" value="F:metallopeptidase activity"/>
    <property type="evidence" value="ECO:0007669"/>
    <property type="project" value="UniProtKB-KW"/>
</dbReference>
<evidence type="ECO:0000256" key="4">
    <source>
        <dbReference type="ARBA" id="ARBA00022801"/>
    </source>
</evidence>
<dbReference type="InterPro" id="IPR046778">
    <property type="entry name" value="UPF0758_N"/>
</dbReference>
<dbReference type="CDD" id="cd08071">
    <property type="entry name" value="MPN_DUF2466"/>
    <property type="match status" value="1"/>
</dbReference>
<evidence type="ECO:0000256" key="7">
    <source>
        <dbReference type="RuleBase" id="RU003797"/>
    </source>
</evidence>
<dbReference type="PANTHER" id="PTHR30471:SF3">
    <property type="entry name" value="UPF0758 PROTEIN YEES-RELATED"/>
    <property type="match status" value="1"/>
</dbReference>
<evidence type="ECO:0000256" key="1">
    <source>
        <dbReference type="ARBA" id="ARBA00010243"/>
    </source>
</evidence>
<dbReference type="SUPFAM" id="SSF47781">
    <property type="entry name" value="RuvA domain 2-like"/>
    <property type="match status" value="1"/>
</dbReference>
<evidence type="ECO:0000256" key="6">
    <source>
        <dbReference type="ARBA" id="ARBA00023049"/>
    </source>
</evidence>
<accession>A0A9D0Z0U1</accession>
<dbReference type="GO" id="GO:0046872">
    <property type="term" value="F:metal ion binding"/>
    <property type="evidence" value="ECO:0007669"/>
    <property type="project" value="UniProtKB-KW"/>
</dbReference>
<evidence type="ECO:0000256" key="2">
    <source>
        <dbReference type="ARBA" id="ARBA00022670"/>
    </source>
</evidence>
<protein>
    <submittedName>
        <fullName evidence="9">DNA repair protein RadC</fullName>
    </submittedName>
</protein>
<keyword evidence="5" id="KW-0862">Zinc</keyword>
<dbReference type="PROSITE" id="PS01302">
    <property type="entry name" value="UPF0758"/>
    <property type="match status" value="1"/>
</dbReference>
<dbReference type="InterPro" id="IPR020891">
    <property type="entry name" value="UPF0758_CS"/>
</dbReference>
<dbReference type="InterPro" id="IPR010994">
    <property type="entry name" value="RuvA_2-like"/>
</dbReference>
<dbReference type="Proteomes" id="UP000886725">
    <property type="component" value="Unassembled WGS sequence"/>
</dbReference>
<feature type="domain" description="MPN" evidence="8">
    <location>
        <begin position="102"/>
        <end position="224"/>
    </location>
</feature>
<evidence type="ECO:0000256" key="5">
    <source>
        <dbReference type="ARBA" id="ARBA00022833"/>
    </source>
</evidence>
<evidence type="ECO:0000313" key="10">
    <source>
        <dbReference type="Proteomes" id="UP000886725"/>
    </source>
</evidence>
<sequence length="226" mass="25510">MRIKDIPSLERPRERALQIGLEHLSNEDLLAILLGSGTSSLSAKEVALHLLSKLQSLSSLQDESVESLSHIKGIGKVKALHLLASVELGKRVLMKNSNNHLRYTNPKDIFESVRYLFAGKKQECFYALYFNQKQELLERKLLFMGTVNRSVVHPREVFKEAYLLSASSVICIHNHPSGDVTPSMEDIRVTKALIEIGEMNGIPVLDHLIVSDDAYYSFREHGRMEV</sequence>
<comment type="caution">
    <text evidence="9">The sequence shown here is derived from an EMBL/GenBank/DDBJ whole genome shotgun (WGS) entry which is preliminary data.</text>
</comment>
<keyword evidence="4" id="KW-0378">Hydrolase</keyword>
<dbReference type="PANTHER" id="PTHR30471">
    <property type="entry name" value="DNA REPAIR PROTEIN RADC"/>
    <property type="match status" value="1"/>
</dbReference>